<dbReference type="AlphaFoldDB" id="M2UTH3"/>
<dbReference type="OrthoDB" id="3686254at2759"/>
<reference evidence="2" key="2">
    <citation type="journal article" date="2013" name="PLoS Genet.">
        <title>Comparative genome structure, secondary metabolite, and effector coding capacity across Cochliobolus pathogens.</title>
        <authorList>
            <person name="Condon B.J."/>
            <person name="Leng Y."/>
            <person name="Wu D."/>
            <person name="Bushley K.E."/>
            <person name="Ohm R.A."/>
            <person name="Otillar R."/>
            <person name="Martin J."/>
            <person name="Schackwitz W."/>
            <person name="Grimwood J."/>
            <person name="MohdZainudin N."/>
            <person name="Xue C."/>
            <person name="Wang R."/>
            <person name="Manning V.A."/>
            <person name="Dhillon B."/>
            <person name="Tu Z.J."/>
            <person name="Steffenson B.J."/>
            <person name="Salamov A."/>
            <person name="Sun H."/>
            <person name="Lowry S."/>
            <person name="LaButti K."/>
            <person name="Han J."/>
            <person name="Copeland A."/>
            <person name="Lindquist E."/>
            <person name="Barry K."/>
            <person name="Schmutz J."/>
            <person name="Baker S.E."/>
            <person name="Ciuffetti L.M."/>
            <person name="Grigoriev I.V."/>
            <person name="Zhong S."/>
            <person name="Turgeon B.G."/>
        </authorList>
    </citation>
    <scope>NUCLEOTIDE SEQUENCE [LARGE SCALE GENOMIC DNA]</scope>
    <source>
        <strain evidence="2">C5 / ATCC 48332 / race O</strain>
    </source>
</reference>
<dbReference type="PANTHER" id="PTHR42085">
    <property type="entry name" value="F-BOX DOMAIN-CONTAINING PROTEIN"/>
    <property type="match status" value="1"/>
</dbReference>
<evidence type="ECO:0000313" key="2">
    <source>
        <dbReference type="Proteomes" id="UP000016936"/>
    </source>
</evidence>
<keyword evidence="2" id="KW-1185">Reference proteome</keyword>
<evidence type="ECO:0008006" key="3">
    <source>
        <dbReference type="Google" id="ProtNLM"/>
    </source>
</evidence>
<dbReference type="Proteomes" id="UP000016936">
    <property type="component" value="Unassembled WGS sequence"/>
</dbReference>
<gene>
    <name evidence="1" type="ORF">COCHEDRAFT_1225163</name>
</gene>
<sequence>MKVKKWLQSQRNEERTSLQNPRTARVTFLDLPGEIRNQIYAYSIYADLSSLFVANCTKPEHFGATVLHPPLFRTCRQIRAEAFSYLCATCQLGFLGIRSAVLFFSLVGEAVSEIKSLAVTRPVVYDREYKERKDIVEQFFSTLDTMSGLSKIRFEGLADWIKPDKKGAKLDFHMRLEKLRERHVVVQIK</sequence>
<dbReference type="OMA" id="SYLCATH"/>
<dbReference type="InterPro" id="IPR038883">
    <property type="entry name" value="AN11006-like"/>
</dbReference>
<organism evidence="1 2">
    <name type="scientific">Cochliobolus heterostrophus (strain C5 / ATCC 48332 / race O)</name>
    <name type="common">Southern corn leaf blight fungus</name>
    <name type="synonym">Bipolaris maydis</name>
    <dbReference type="NCBI Taxonomy" id="701091"/>
    <lineage>
        <taxon>Eukaryota</taxon>
        <taxon>Fungi</taxon>
        <taxon>Dikarya</taxon>
        <taxon>Ascomycota</taxon>
        <taxon>Pezizomycotina</taxon>
        <taxon>Dothideomycetes</taxon>
        <taxon>Pleosporomycetidae</taxon>
        <taxon>Pleosporales</taxon>
        <taxon>Pleosporineae</taxon>
        <taxon>Pleosporaceae</taxon>
        <taxon>Bipolaris</taxon>
    </lineage>
</organism>
<dbReference type="EMBL" id="KB445577">
    <property type="protein sequence ID" value="EMD91172.1"/>
    <property type="molecule type" value="Genomic_DNA"/>
</dbReference>
<dbReference type="PANTHER" id="PTHR42085:SF2">
    <property type="entry name" value="F-BOX DOMAIN-CONTAINING PROTEIN"/>
    <property type="match status" value="1"/>
</dbReference>
<evidence type="ECO:0000313" key="1">
    <source>
        <dbReference type="EMBL" id="EMD91172.1"/>
    </source>
</evidence>
<dbReference type="HOGENOM" id="CLU_1434232_0_0_1"/>
<accession>M2UTH3</accession>
<reference evidence="1 2" key="1">
    <citation type="journal article" date="2012" name="PLoS Pathog.">
        <title>Diverse lifestyles and strategies of plant pathogenesis encoded in the genomes of eighteen Dothideomycetes fungi.</title>
        <authorList>
            <person name="Ohm R.A."/>
            <person name="Feau N."/>
            <person name="Henrissat B."/>
            <person name="Schoch C.L."/>
            <person name="Horwitz B.A."/>
            <person name="Barry K.W."/>
            <person name="Condon B.J."/>
            <person name="Copeland A.C."/>
            <person name="Dhillon B."/>
            <person name="Glaser F."/>
            <person name="Hesse C.N."/>
            <person name="Kosti I."/>
            <person name="LaButti K."/>
            <person name="Lindquist E.A."/>
            <person name="Lucas S."/>
            <person name="Salamov A.A."/>
            <person name="Bradshaw R.E."/>
            <person name="Ciuffetti L."/>
            <person name="Hamelin R.C."/>
            <person name="Kema G.H.J."/>
            <person name="Lawrence C."/>
            <person name="Scott J.A."/>
            <person name="Spatafora J.W."/>
            <person name="Turgeon B.G."/>
            <person name="de Wit P.J.G.M."/>
            <person name="Zhong S."/>
            <person name="Goodwin S.B."/>
            <person name="Grigoriev I.V."/>
        </authorList>
    </citation>
    <scope>NUCLEOTIDE SEQUENCE [LARGE SCALE GENOMIC DNA]</scope>
    <source>
        <strain evidence="2">C5 / ATCC 48332 / race O</strain>
    </source>
</reference>
<protein>
    <recommendedName>
        <fullName evidence="3">F-box domain-containing protein</fullName>
    </recommendedName>
</protein>
<name>M2UTH3_COCH5</name>
<proteinExistence type="predicted"/>